<dbReference type="InterPro" id="IPR001915">
    <property type="entry name" value="Peptidase_M48"/>
</dbReference>
<keyword evidence="3 6" id="KW-0378">Hydrolase</keyword>
<keyword evidence="9" id="KW-0732">Signal</keyword>
<feature type="transmembrane region" description="Helical" evidence="8">
    <location>
        <begin position="160"/>
        <end position="179"/>
    </location>
</feature>
<keyword evidence="1 6" id="KW-0645">Protease</keyword>
<dbReference type="RefSeq" id="WP_379902060.1">
    <property type="nucleotide sequence ID" value="NZ_JBHRTR010000028.1"/>
</dbReference>
<feature type="domain" description="Peptidase M48" evidence="10">
    <location>
        <begin position="97"/>
        <end position="272"/>
    </location>
</feature>
<keyword evidence="8" id="KW-0472">Membrane</keyword>
<dbReference type="EC" id="3.4.24.-" evidence="11"/>
<dbReference type="Proteomes" id="UP001595528">
    <property type="component" value="Unassembled WGS sequence"/>
</dbReference>
<comment type="similarity">
    <text evidence="6">Belongs to the peptidase M48 family.</text>
</comment>
<evidence type="ECO:0000256" key="1">
    <source>
        <dbReference type="ARBA" id="ARBA00022670"/>
    </source>
</evidence>
<dbReference type="InterPro" id="IPR051156">
    <property type="entry name" value="Mito/Outer_Membr_Metalloprot"/>
</dbReference>
<keyword evidence="5 6" id="KW-0482">Metalloprotease</keyword>
<evidence type="ECO:0000256" key="6">
    <source>
        <dbReference type="RuleBase" id="RU003983"/>
    </source>
</evidence>
<keyword evidence="12" id="KW-1185">Reference proteome</keyword>
<dbReference type="PANTHER" id="PTHR22726">
    <property type="entry name" value="METALLOENDOPEPTIDASE OMA1"/>
    <property type="match status" value="1"/>
</dbReference>
<evidence type="ECO:0000259" key="10">
    <source>
        <dbReference type="Pfam" id="PF01435"/>
    </source>
</evidence>
<feature type="chain" id="PRO_5046044895" evidence="9">
    <location>
        <begin position="24"/>
        <end position="294"/>
    </location>
</feature>
<dbReference type="EMBL" id="JBHRTR010000028">
    <property type="protein sequence ID" value="MFC3228694.1"/>
    <property type="molecule type" value="Genomic_DNA"/>
</dbReference>
<evidence type="ECO:0000256" key="8">
    <source>
        <dbReference type="SAM" id="Phobius"/>
    </source>
</evidence>
<comment type="cofactor">
    <cofactor evidence="6">
        <name>Zn(2+)</name>
        <dbReference type="ChEBI" id="CHEBI:29105"/>
    </cofactor>
    <text evidence="6">Binds 1 zinc ion per subunit.</text>
</comment>
<feature type="region of interest" description="Disordered" evidence="7">
    <location>
        <begin position="244"/>
        <end position="263"/>
    </location>
</feature>
<organism evidence="11 12">
    <name type="scientific">Marinibaculum pumilum</name>
    <dbReference type="NCBI Taxonomy" id="1766165"/>
    <lineage>
        <taxon>Bacteria</taxon>
        <taxon>Pseudomonadati</taxon>
        <taxon>Pseudomonadota</taxon>
        <taxon>Alphaproteobacteria</taxon>
        <taxon>Rhodospirillales</taxon>
        <taxon>Rhodospirillaceae</taxon>
        <taxon>Marinibaculum</taxon>
    </lineage>
</organism>
<dbReference type="PANTHER" id="PTHR22726:SF1">
    <property type="entry name" value="METALLOENDOPEPTIDASE OMA1, MITOCHONDRIAL"/>
    <property type="match status" value="1"/>
</dbReference>
<evidence type="ECO:0000256" key="7">
    <source>
        <dbReference type="SAM" id="MobiDB-lite"/>
    </source>
</evidence>
<proteinExistence type="inferred from homology"/>
<evidence type="ECO:0000256" key="3">
    <source>
        <dbReference type="ARBA" id="ARBA00022801"/>
    </source>
</evidence>
<gene>
    <name evidence="11" type="ORF">ACFOGJ_15730</name>
</gene>
<evidence type="ECO:0000313" key="11">
    <source>
        <dbReference type="EMBL" id="MFC3228694.1"/>
    </source>
</evidence>
<dbReference type="PROSITE" id="PS51257">
    <property type="entry name" value="PROKAR_LIPOPROTEIN"/>
    <property type="match status" value="1"/>
</dbReference>
<sequence>MVNARKATAWVAILCVAQATVLAGCGTTYQVETLDEQAIARANAEIAAERALAAQSGSMDADQKIALYTLVAKRVEPVAEAFCRAETDPGTNCDFALVIDRNPKASANAHQSYVGGQPRLTTTLAFLDKVKSPDELAFVLSHEAGHHIAGHLDKKKTQTALAGVGGALLGALVVMAAASSGRQVNRQTMEQLVGGGAAIGAAGGAIAYSQTYELEADTLGAYIAERAGYDPDAGSRIFARLGVEEGKKPPPGTASFWSTHPSSPERIATVDAVMAKIKAQRASGQEPVPERREE</sequence>
<accession>A0ABV7L298</accession>
<keyword evidence="8" id="KW-1133">Transmembrane helix</keyword>
<name>A0ABV7L298_9PROT</name>
<evidence type="ECO:0000313" key="12">
    <source>
        <dbReference type="Proteomes" id="UP001595528"/>
    </source>
</evidence>
<evidence type="ECO:0000256" key="5">
    <source>
        <dbReference type="ARBA" id="ARBA00023049"/>
    </source>
</evidence>
<evidence type="ECO:0000256" key="4">
    <source>
        <dbReference type="ARBA" id="ARBA00022833"/>
    </source>
</evidence>
<evidence type="ECO:0000256" key="9">
    <source>
        <dbReference type="SAM" id="SignalP"/>
    </source>
</evidence>
<protein>
    <submittedName>
        <fullName evidence="11">M48 family metalloprotease</fullName>
        <ecNumber evidence="11">3.4.24.-</ecNumber>
    </submittedName>
</protein>
<dbReference type="Pfam" id="PF01435">
    <property type="entry name" value="Peptidase_M48"/>
    <property type="match status" value="1"/>
</dbReference>
<keyword evidence="2" id="KW-0479">Metal-binding</keyword>
<comment type="caution">
    <text evidence="11">The sequence shown here is derived from an EMBL/GenBank/DDBJ whole genome shotgun (WGS) entry which is preliminary data.</text>
</comment>
<evidence type="ECO:0000256" key="2">
    <source>
        <dbReference type="ARBA" id="ARBA00022723"/>
    </source>
</evidence>
<reference evidence="12" key="1">
    <citation type="journal article" date="2019" name="Int. J. Syst. Evol. Microbiol.">
        <title>The Global Catalogue of Microorganisms (GCM) 10K type strain sequencing project: providing services to taxonomists for standard genome sequencing and annotation.</title>
        <authorList>
            <consortium name="The Broad Institute Genomics Platform"/>
            <consortium name="The Broad Institute Genome Sequencing Center for Infectious Disease"/>
            <person name="Wu L."/>
            <person name="Ma J."/>
        </authorList>
    </citation>
    <scope>NUCLEOTIDE SEQUENCE [LARGE SCALE GENOMIC DNA]</scope>
    <source>
        <strain evidence="12">KCTC 42964</strain>
    </source>
</reference>
<keyword evidence="4 6" id="KW-0862">Zinc</keyword>
<keyword evidence="8" id="KW-0812">Transmembrane</keyword>
<feature type="signal peptide" evidence="9">
    <location>
        <begin position="1"/>
        <end position="23"/>
    </location>
</feature>
<dbReference type="GO" id="GO:0008237">
    <property type="term" value="F:metallopeptidase activity"/>
    <property type="evidence" value="ECO:0007669"/>
    <property type="project" value="UniProtKB-KW"/>
</dbReference>